<proteinExistence type="predicted"/>
<dbReference type="PATRIC" id="fig|1223523.3.peg.189"/>
<dbReference type="EMBL" id="AORZ01000002">
    <property type="protein sequence ID" value="EMF02366.1"/>
    <property type="molecule type" value="Genomic_DNA"/>
</dbReference>
<evidence type="ECO:0000313" key="3">
    <source>
        <dbReference type="EMBL" id="EMF02366.1"/>
    </source>
</evidence>
<sequence>MPRARRPFTAVATALAGVAAVALTTGAASPAAADGSGRPAAARTADEPSLTGTGKLARKPGDDVHFTFDAHGFLDKAHGTFRVSHRYGPKWSVSFNGRIDCLITGGKAAVATGVVTDSHVVDAPGMPKVRNLKGKRFGFTVLDEGREDRLGYSWALDGLPTKSVPKCLGSAPFETVEKGDYKVHHWLPRR</sequence>
<organism evidence="3 4">
    <name type="scientific">Streptomyces mobaraensis (strain ATCC 29032 / DSM 40847 / JCM 4168 / NBRC 13819 / NCIMB 11159 / IPCR 16-22)</name>
    <dbReference type="NCBI Taxonomy" id="1223523"/>
    <lineage>
        <taxon>Bacteria</taxon>
        <taxon>Bacillati</taxon>
        <taxon>Actinomycetota</taxon>
        <taxon>Actinomycetes</taxon>
        <taxon>Kitasatosporales</taxon>
        <taxon>Streptomycetaceae</taxon>
        <taxon>Streptomyces</taxon>
    </lineage>
</organism>
<feature type="region of interest" description="Disordered" evidence="1">
    <location>
        <begin position="29"/>
        <end position="57"/>
    </location>
</feature>
<evidence type="ECO:0000313" key="4">
    <source>
        <dbReference type="Proteomes" id="UP000011740"/>
    </source>
</evidence>
<dbReference type="eggNOG" id="ENOG5032W0E">
    <property type="taxonomic scope" value="Bacteria"/>
</dbReference>
<dbReference type="RefSeq" id="WP_004937890.1">
    <property type="nucleotide sequence ID" value="NZ_AORZ01000002.1"/>
</dbReference>
<protein>
    <recommendedName>
        <fullName evidence="5">Repetin</fullName>
    </recommendedName>
</protein>
<evidence type="ECO:0000256" key="1">
    <source>
        <dbReference type="SAM" id="MobiDB-lite"/>
    </source>
</evidence>
<evidence type="ECO:0000256" key="2">
    <source>
        <dbReference type="SAM" id="SignalP"/>
    </source>
</evidence>
<name>M3CEC2_STRM1</name>
<dbReference type="AlphaFoldDB" id="M3CEC2"/>
<comment type="caution">
    <text evidence="3">The sequence shown here is derived from an EMBL/GenBank/DDBJ whole genome shotgun (WGS) entry which is preliminary data.</text>
</comment>
<accession>M3CEC2</accession>
<feature type="compositionally biased region" description="Low complexity" evidence="1">
    <location>
        <begin position="29"/>
        <end position="43"/>
    </location>
</feature>
<dbReference type="PROSITE" id="PS51318">
    <property type="entry name" value="TAT"/>
    <property type="match status" value="1"/>
</dbReference>
<evidence type="ECO:0008006" key="5">
    <source>
        <dbReference type="Google" id="ProtNLM"/>
    </source>
</evidence>
<keyword evidence="2" id="KW-0732">Signal</keyword>
<dbReference type="Proteomes" id="UP000011740">
    <property type="component" value="Unassembled WGS sequence"/>
</dbReference>
<feature type="chain" id="PRO_5038616504" description="Repetin" evidence="2">
    <location>
        <begin position="28"/>
        <end position="190"/>
    </location>
</feature>
<dbReference type="InterPro" id="IPR006311">
    <property type="entry name" value="TAT_signal"/>
</dbReference>
<gene>
    <name evidence="3" type="ORF">H340_00919</name>
</gene>
<feature type="signal peptide" evidence="2">
    <location>
        <begin position="1"/>
        <end position="27"/>
    </location>
</feature>
<dbReference type="STRING" id="1223523.H340_00919"/>
<reference evidence="3 4" key="1">
    <citation type="journal article" date="2013" name="Genome Announc.">
        <title>Whole-Genome Shotgun Assembly and Analysis of the Genome of Streptomyces mobaraensis DSM 40847, a Strain for Industrial Production of Microbial Transglutaminase.</title>
        <authorList>
            <person name="Yang H."/>
            <person name="He T."/>
            <person name="Wu W."/>
            <person name="Zhu W."/>
            <person name="Lu B."/>
            <person name="Sun W."/>
        </authorList>
    </citation>
    <scope>NUCLEOTIDE SEQUENCE [LARGE SCALE GENOMIC DNA]</scope>
    <source>
        <strain evidence="3 4">DSM 40847</strain>
    </source>
</reference>